<evidence type="ECO:0000256" key="7">
    <source>
        <dbReference type="ARBA" id="ARBA00023163"/>
    </source>
</evidence>
<keyword evidence="8" id="KW-0539">Nucleus</keyword>
<sequence>MLFSLYLAATIYELASDQLGKDIRYRFDERLFSLVRFQSKNLTSFKRISERHFVDVNVFTRSLKLKTATSCQVEYRVKKPSEDDDVFIFRGTGTNSTSWFQKDKLIAQQWHTEMVTFNANHTGENPYHCDVCRKSFLSVSYLNRHKLIHAGEKSFRCEICARKEETVAMQPQLVSTGVFWEMGIRDGASEYCGSKMKVLGNMSDTNETQIGRQKKGCEISQQGKQSKEIQHRSIANPKTRVAFQQRLLVNLQNKTPTHLVEENWNQLKETIITACEETIGRKIRKHQDWFDDNDEALKELIDQKRKAFISLQNDPKSATKRESLKKCKSAVERTTRNLKNQWWRHKSREIQKLADVNDTRGFFKATKEIYGPSTHGQAPLKSQDGATILKSNTEIGDRWREHFDDLLNHKATIDKRILDMIPKDYYLARIPSLEEVKIAITAMKNNKAAGPDGIPAEIYKLGVVINNGKVRQGKQSKEIQHRSIANPKTRVAFQQRLLVNLQNKTPTHLVEENWNQLKETIITACEETIGRKIRKHQDWFDDNDEALKELIDQKRKAFISLQNDPKSATKRESLKKCKSAVERTTRNLKNQWWRHKSREIQRLLVNLQYKTPNHLVVENWN</sequence>
<protein>
    <submittedName>
        <fullName evidence="11">Development 2-like</fullName>
    </submittedName>
</protein>
<evidence type="ECO:0000256" key="6">
    <source>
        <dbReference type="ARBA" id="ARBA00023015"/>
    </source>
</evidence>
<dbReference type="FunFam" id="3.30.160.60:FF:000624">
    <property type="entry name" value="zinc finger protein 697"/>
    <property type="match status" value="1"/>
</dbReference>
<dbReference type="InterPro" id="IPR050717">
    <property type="entry name" value="C2H2-ZF_Transcription_Reg"/>
</dbReference>
<reference evidence="11" key="1">
    <citation type="submission" date="2023-08" db="EMBL/GenBank/DDBJ databases">
        <authorList>
            <person name="Alioto T."/>
            <person name="Alioto T."/>
            <person name="Gomez Garrido J."/>
        </authorList>
    </citation>
    <scope>NUCLEOTIDE SEQUENCE</scope>
</reference>
<evidence type="ECO:0000256" key="9">
    <source>
        <dbReference type="PROSITE-ProRule" id="PRU00042"/>
    </source>
</evidence>
<dbReference type="PROSITE" id="PS50157">
    <property type="entry name" value="ZINC_FINGER_C2H2_2"/>
    <property type="match status" value="1"/>
</dbReference>
<organism evidence="11 12">
    <name type="scientific">Octopus vulgaris</name>
    <name type="common">Common octopus</name>
    <dbReference type="NCBI Taxonomy" id="6645"/>
    <lineage>
        <taxon>Eukaryota</taxon>
        <taxon>Metazoa</taxon>
        <taxon>Spiralia</taxon>
        <taxon>Lophotrochozoa</taxon>
        <taxon>Mollusca</taxon>
        <taxon>Cephalopoda</taxon>
        <taxon>Coleoidea</taxon>
        <taxon>Octopodiformes</taxon>
        <taxon>Octopoda</taxon>
        <taxon>Incirrata</taxon>
        <taxon>Octopodidae</taxon>
        <taxon>Octopus</taxon>
    </lineage>
</organism>
<dbReference type="Gene3D" id="3.30.160.60">
    <property type="entry name" value="Classic Zinc Finger"/>
    <property type="match status" value="1"/>
</dbReference>
<evidence type="ECO:0000256" key="4">
    <source>
        <dbReference type="ARBA" id="ARBA00022771"/>
    </source>
</evidence>
<evidence type="ECO:0000256" key="3">
    <source>
        <dbReference type="ARBA" id="ARBA00022737"/>
    </source>
</evidence>
<feature type="domain" description="C2H2-type" evidence="10">
    <location>
        <begin position="127"/>
        <end position="154"/>
    </location>
</feature>
<dbReference type="SUPFAM" id="SSF57667">
    <property type="entry name" value="beta-beta-alpha zinc fingers"/>
    <property type="match status" value="1"/>
</dbReference>
<evidence type="ECO:0000256" key="1">
    <source>
        <dbReference type="ARBA" id="ARBA00004123"/>
    </source>
</evidence>
<keyword evidence="6" id="KW-0805">Transcription regulation</keyword>
<evidence type="ECO:0000313" key="12">
    <source>
        <dbReference type="Proteomes" id="UP001162480"/>
    </source>
</evidence>
<accession>A0AA36C1C5</accession>
<keyword evidence="3" id="KW-0677">Repeat</keyword>
<keyword evidence="2" id="KW-0479">Metal-binding</keyword>
<evidence type="ECO:0000256" key="5">
    <source>
        <dbReference type="ARBA" id="ARBA00022833"/>
    </source>
</evidence>
<name>A0AA36C1C5_OCTVU</name>
<dbReference type="GO" id="GO:0000981">
    <property type="term" value="F:DNA-binding transcription factor activity, RNA polymerase II-specific"/>
    <property type="evidence" value="ECO:0007669"/>
    <property type="project" value="TreeGrafter"/>
</dbReference>
<keyword evidence="4 9" id="KW-0863">Zinc-finger</keyword>
<dbReference type="GO" id="GO:0000977">
    <property type="term" value="F:RNA polymerase II transcription regulatory region sequence-specific DNA binding"/>
    <property type="evidence" value="ECO:0007669"/>
    <property type="project" value="TreeGrafter"/>
</dbReference>
<evidence type="ECO:0000313" key="11">
    <source>
        <dbReference type="EMBL" id="CAI9743516.1"/>
    </source>
</evidence>
<keyword evidence="7" id="KW-0804">Transcription</keyword>
<dbReference type="Proteomes" id="UP001162480">
    <property type="component" value="Chromosome 29"/>
</dbReference>
<dbReference type="InterPro" id="IPR036236">
    <property type="entry name" value="Znf_C2H2_sf"/>
</dbReference>
<keyword evidence="12" id="KW-1185">Reference proteome</keyword>
<dbReference type="PANTHER" id="PTHR14196">
    <property type="entry name" value="ODD-SKIPPED - RELATED"/>
    <property type="match status" value="1"/>
</dbReference>
<dbReference type="PROSITE" id="PS00028">
    <property type="entry name" value="ZINC_FINGER_C2H2_1"/>
    <property type="match status" value="1"/>
</dbReference>
<gene>
    <name evidence="11" type="ORF">OCTVUL_1B023541</name>
</gene>
<dbReference type="GO" id="GO:0005634">
    <property type="term" value="C:nucleus"/>
    <property type="evidence" value="ECO:0007669"/>
    <property type="project" value="UniProtKB-SubCell"/>
</dbReference>
<dbReference type="AlphaFoldDB" id="A0AA36C1C5"/>
<dbReference type="EMBL" id="OX597842">
    <property type="protein sequence ID" value="CAI9743516.1"/>
    <property type="molecule type" value="Genomic_DNA"/>
</dbReference>
<dbReference type="GO" id="GO:0008270">
    <property type="term" value="F:zinc ion binding"/>
    <property type="evidence" value="ECO:0007669"/>
    <property type="project" value="UniProtKB-KW"/>
</dbReference>
<dbReference type="SMART" id="SM00355">
    <property type="entry name" value="ZnF_C2H2"/>
    <property type="match status" value="1"/>
</dbReference>
<dbReference type="PANTHER" id="PTHR14196:SF0">
    <property type="entry name" value="PROTEIN BOWEL"/>
    <property type="match status" value="1"/>
</dbReference>
<proteinExistence type="predicted"/>
<comment type="subcellular location">
    <subcellularLocation>
        <location evidence="1">Nucleus</location>
    </subcellularLocation>
</comment>
<evidence type="ECO:0000256" key="2">
    <source>
        <dbReference type="ARBA" id="ARBA00022723"/>
    </source>
</evidence>
<keyword evidence="5" id="KW-0862">Zinc</keyword>
<evidence type="ECO:0000256" key="8">
    <source>
        <dbReference type="ARBA" id="ARBA00023242"/>
    </source>
</evidence>
<evidence type="ECO:0000259" key="10">
    <source>
        <dbReference type="PROSITE" id="PS50157"/>
    </source>
</evidence>
<dbReference type="InterPro" id="IPR013087">
    <property type="entry name" value="Znf_C2H2_type"/>
</dbReference>